<name>A0A1A3P8U3_MYCAS</name>
<feature type="transmembrane region" description="Helical" evidence="1">
    <location>
        <begin position="47"/>
        <end position="65"/>
    </location>
</feature>
<dbReference type="RefSeq" id="WP_065142500.1">
    <property type="nucleotide sequence ID" value="NZ_LZLS01000023.1"/>
</dbReference>
<evidence type="ECO:0000313" key="2">
    <source>
        <dbReference type="EMBL" id="OBK30648.1"/>
    </source>
</evidence>
<evidence type="ECO:0000256" key="1">
    <source>
        <dbReference type="SAM" id="Phobius"/>
    </source>
</evidence>
<proteinExistence type="predicted"/>
<evidence type="ECO:0000313" key="3">
    <source>
        <dbReference type="Proteomes" id="UP000093928"/>
    </source>
</evidence>
<protein>
    <submittedName>
        <fullName evidence="2">Uncharacterized protein</fullName>
    </submittedName>
</protein>
<reference evidence="2 3" key="1">
    <citation type="submission" date="2016-06" db="EMBL/GenBank/DDBJ databases">
        <authorList>
            <person name="Kjaerup R.B."/>
            <person name="Dalgaard T.S."/>
            <person name="Juul-Madsen H.R."/>
        </authorList>
    </citation>
    <scope>NUCLEOTIDE SEQUENCE [LARGE SCALE GENOMIC DNA]</scope>
    <source>
        <strain evidence="2 3">1165133.8</strain>
    </source>
</reference>
<gene>
    <name evidence="2" type="ORF">A5634_15240</name>
</gene>
<dbReference type="EMBL" id="LZLS01000023">
    <property type="protein sequence ID" value="OBK30648.1"/>
    <property type="molecule type" value="Genomic_DNA"/>
</dbReference>
<keyword evidence="1" id="KW-0472">Membrane</keyword>
<keyword evidence="1" id="KW-1133">Transmembrane helix</keyword>
<dbReference type="Proteomes" id="UP000093928">
    <property type="component" value="Unassembled WGS sequence"/>
</dbReference>
<sequence>MAGKEIDPIRAKSALAVLRQNPGIALFAASPFLALIVVTWVFAGTGWGIVLTLALVLAAGALVLLKR</sequence>
<keyword evidence="1" id="KW-0812">Transmembrane</keyword>
<feature type="transmembrane region" description="Helical" evidence="1">
    <location>
        <begin position="21"/>
        <end position="41"/>
    </location>
</feature>
<comment type="caution">
    <text evidence="2">The sequence shown here is derived from an EMBL/GenBank/DDBJ whole genome shotgun (WGS) entry which is preliminary data.</text>
</comment>
<dbReference type="OrthoDB" id="4578833at2"/>
<organism evidence="2 3">
    <name type="scientific">Mycobacterium asiaticum</name>
    <dbReference type="NCBI Taxonomy" id="1790"/>
    <lineage>
        <taxon>Bacteria</taxon>
        <taxon>Bacillati</taxon>
        <taxon>Actinomycetota</taxon>
        <taxon>Actinomycetes</taxon>
        <taxon>Mycobacteriales</taxon>
        <taxon>Mycobacteriaceae</taxon>
        <taxon>Mycobacterium</taxon>
    </lineage>
</organism>
<accession>A0A1A3P8U3</accession>
<dbReference type="AlphaFoldDB" id="A0A1A3P8U3"/>